<dbReference type="eggNOG" id="COG2350">
    <property type="taxonomic scope" value="Bacteria"/>
</dbReference>
<reference evidence="3 4" key="1">
    <citation type="journal article" date="2008" name="BMC Genomics">
        <title>The missing link: Bordetella petrii is endowed with both the metabolic versatility of environmental bacteria and virulence traits of pathogenic Bordetellae.</title>
        <authorList>
            <person name="Gross R."/>
            <person name="Guzman C.A."/>
            <person name="Sebaihia M."/>
            <person name="Martins Dos Santos V.A."/>
            <person name="Pieper D.H."/>
            <person name="Koebnik R."/>
            <person name="Lechner M."/>
            <person name="Bartels D."/>
            <person name="Buhrmester J."/>
            <person name="Choudhuri J.V."/>
            <person name="Ebensen T."/>
            <person name="Gaigalat L."/>
            <person name="Herrmann S."/>
            <person name="Khachane A.N."/>
            <person name="Larisch C."/>
            <person name="Link S."/>
            <person name="Linke B."/>
            <person name="Meyer F."/>
            <person name="Mormann S."/>
            <person name="Nakunst D."/>
            <person name="Rueckert C."/>
            <person name="Schneiker-Bekel S."/>
            <person name="Schulze K."/>
            <person name="Vorhoelter F.J."/>
            <person name="Yevsa T."/>
            <person name="Engle J.T."/>
            <person name="Goldman W.E."/>
            <person name="Puehler A."/>
            <person name="Goebel U.B."/>
            <person name="Goesmann A."/>
            <person name="Bloecker H."/>
            <person name="Kaiser O."/>
            <person name="Martinez-Arias R."/>
        </authorList>
    </citation>
    <scope>NUCLEOTIDE SEQUENCE [LARGE SCALE GENOMIC DNA]</scope>
    <source>
        <strain evidence="4">ATCC BAA-461 / DSM 12804 / CCUG 43448 / CIP 107267 / Se-1111R</strain>
    </source>
</reference>
<dbReference type="Proteomes" id="UP000001225">
    <property type="component" value="Chromosome"/>
</dbReference>
<dbReference type="NCBIfam" id="NF009508">
    <property type="entry name" value="PRK12866.1"/>
    <property type="match status" value="1"/>
</dbReference>
<gene>
    <name evidence="3" type="ordered locus">Bpet3345</name>
</gene>
<comment type="similarity">
    <text evidence="1">Belongs to the YciI family.</text>
</comment>
<feature type="domain" description="YCII-related" evidence="2">
    <location>
        <begin position="21"/>
        <end position="106"/>
    </location>
</feature>
<dbReference type="InterPro" id="IPR051807">
    <property type="entry name" value="Sec-metab_biosynth-assoc"/>
</dbReference>
<sequence length="119" mass="12949">MGKIAASMIEPSRQFSAGAAMHYLLFYDLVPDYLERRGEFRDTHLALARQAVARGELVLGGALADPADQAVLLFKGESPAVAEAFAQADPYVQAGLVKQWRVRRWTTVVGEQAAHPVPA</sequence>
<protein>
    <recommendedName>
        <fullName evidence="2">YCII-related domain-containing protein</fullName>
    </recommendedName>
</protein>
<dbReference type="KEGG" id="bpt:Bpet3345"/>
<dbReference type="InterPro" id="IPR011008">
    <property type="entry name" value="Dimeric_a/b-barrel"/>
</dbReference>
<dbReference type="Pfam" id="PF03795">
    <property type="entry name" value="YCII"/>
    <property type="match status" value="1"/>
</dbReference>
<proteinExistence type="inferred from homology"/>
<organism evidence="3 4">
    <name type="scientific">Bordetella petrii (strain ATCC BAA-461 / DSM 12804 / CCUG 43448 / CIP 107267 / Se-1111R)</name>
    <dbReference type="NCBI Taxonomy" id="340100"/>
    <lineage>
        <taxon>Bacteria</taxon>
        <taxon>Pseudomonadati</taxon>
        <taxon>Pseudomonadota</taxon>
        <taxon>Betaproteobacteria</taxon>
        <taxon>Burkholderiales</taxon>
        <taxon>Alcaligenaceae</taxon>
        <taxon>Bordetella</taxon>
    </lineage>
</organism>
<dbReference type="AlphaFoldDB" id="A9HX04"/>
<dbReference type="STRING" id="94624.Bpet3345"/>
<accession>A9HX04</accession>
<keyword evidence="4" id="KW-1185">Reference proteome</keyword>
<dbReference type="PANTHER" id="PTHR33606:SF3">
    <property type="entry name" value="PROTEIN YCII"/>
    <property type="match status" value="1"/>
</dbReference>
<dbReference type="EMBL" id="AM902716">
    <property type="protein sequence ID" value="CAP43687.1"/>
    <property type="molecule type" value="Genomic_DNA"/>
</dbReference>
<dbReference type="PANTHER" id="PTHR33606">
    <property type="entry name" value="PROTEIN YCII"/>
    <property type="match status" value="1"/>
</dbReference>
<evidence type="ECO:0000313" key="3">
    <source>
        <dbReference type="EMBL" id="CAP43687.1"/>
    </source>
</evidence>
<evidence type="ECO:0000313" key="4">
    <source>
        <dbReference type="Proteomes" id="UP000001225"/>
    </source>
</evidence>
<evidence type="ECO:0000259" key="2">
    <source>
        <dbReference type="Pfam" id="PF03795"/>
    </source>
</evidence>
<name>A9HX04_BORPD</name>
<evidence type="ECO:0000256" key="1">
    <source>
        <dbReference type="ARBA" id="ARBA00007689"/>
    </source>
</evidence>
<dbReference type="Gene3D" id="3.30.70.1060">
    <property type="entry name" value="Dimeric alpha+beta barrel"/>
    <property type="match status" value="1"/>
</dbReference>
<dbReference type="SUPFAM" id="SSF54909">
    <property type="entry name" value="Dimeric alpha+beta barrel"/>
    <property type="match status" value="1"/>
</dbReference>
<dbReference type="InterPro" id="IPR005545">
    <property type="entry name" value="YCII"/>
</dbReference>